<feature type="compositionally biased region" description="Basic and acidic residues" evidence="1">
    <location>
        <begin position="9"/>
        <end position="29"/>
    </location>
</feature>
<protein>
    <submittedName>
        <fullName evidence="2">Uncharacterized protein</fullName>
    </submittedName>
</protein>
<keyword evidence="3" id="KW-1185">Reference proteome</keyword>
<accession>A0AAD1VVE8</accession>
<dbReference type="AlphaFoldDB" id="A0AAD1VVE8"/>
<dbReference type="EMBL" id="OW240914">
    <property type="protein sequence ID" value="CAH2274877.1"/>
    <property type="molecule type" value="Genomic_DNA"/>
</dbReference>
<organism evidence="2 3">
    <name type="scientific">Pelobates cultripes</name>
    <name type="common">Western spadefoot toad</name>
    <dbReference type="NCBI Taxonomy" id="61616"/>
    <lineage>
        <taxon>Eukaryota</taxon>
        <taxon>Metazoa</taxon>
        <taxon>Chordata</taxon>
        <taxon>Craniata</taxon>
        <taxon>Vertebrata</taxon>
        <taxon>Euteleostomi</taxon>
        <taxon>Amphibia</taxon>
        <taxon>Batrachia</taxon>
        <taxon>Anura</taxon>
        <taxon>Pelobatoidea</taxon>
        <taxon>Pelobatidae</taxon>
        <taxon>Pelobates</taxon>
    </lineage>
</organism>
<sequence length="58" mass="6631">MAAAISRVRTSERRKPFGSRGEREIQDGCRAHWGPLEAYSKDQKPVKTQQKCRTEKLG</sequence>
<reference evidence="2" key="1">
    <citation type="submission" date="2022-03" db="EMBL/GenBank/DDBJ databases">
        <authorList>
            <person name="Alioto T."/>
            <person name="Alioto T."/>
            <person name="Gomez Garrido J."/>
        </authorList>
    </citation>
    <scope>NUCLEOTIDE SEQUENCE</scope>
</reference>
<proteinExistence type="predicted"/>
<dbReference type="Proteomes" id="UP001295444">
    <property type="component" value="Chromosome 03"/>
</dbReference>
<feature type="region of interest" description="Disordered" evidence="1">
    <location>
        <begin position="1"/>
        <end position="29"/>
    </location>
</feature>
<evidence type="ECO:0000313" key="3">
    <source>
        <dbReference type="Proteomes" id="UP001295444"/>
    </source>
</evidence>
<gene>
    <name evidence="2" type="ORF">PECUL_23A004815</name>
</gene>
<evidence type="ECO:0000256" key="1">
    <source>
        <dbReference type="SAM" id="MobiDB-lite"/>
    </source>
</evidence>
<evidence type="ECO:0000313" key="2">
    <source>
        <dbReference type="EMBL" id="CAH2274877.1"/>
    </source>
</evidence>
<name>A0AAD1VVE8_PELCU</name>